<evidence type="ECO:0000256" key="4">
    <source>
        <dbReference type="SAM" id="MobiDB-lite"/>
    </source>
</evidence>
<dbReference type="RefSeq" id="WP_212640635.1">
    <property type="nucleotide sequence ID" value="NZ_CP074132.1"/>
</dbReference>
<dbReference type="PANTHER" id="PTHR46268:SF27">
    <property type="entry name" value="UNIVERSAL STRESS PROTEIN RV2623"/>
    <property type="match status" value="1"/>
</dbReference>
<feature type="domain" description="UspA" evidence="5">
    <location>
        <begin position="172"/>
        <end position="313"/>
    </location>
</feature>
<dbReference type="InterPro" id="IPR014729">
    <property type="entry name" value="Rossmann-like_a/b/a_fold"/>
</dbReference>
<protein>
    <submittedName>
        <fullName evidence="6">Universal stress protein</fullName>
    </submittedName>
</protein>
<evidence type="ECO:0000313" key="6">
    <source>
        <dbReference type="EMBL" id="QUX27574.1"/>
    </source>
</evidence>
<evidence type="ECO:0000313" key="7">
    <source>
        <dbReference type="Proteomes" id="UP000678016"/>
    </source>
</evidence>
<keyword evidence="7" id="KW-1185">Reference proteome</keyword>
<dbReference type="InterPro" id="IPR006015">
    <property type="entry name" value="Universal_stress_UspA"/>
</dbReference>
<dbReference type="EMBL" id="CP074132">
    <property type="protein sequence ID" value="QUX27574.1"/>
    <property type="molecule type" value="Genomic_DNA"/>
</dbReference>
<reference evidence="7" key="1">
    <citation type="submission" date="2021-05" db="EMBL/GenBank/DDBJ databases">
        <title>Direct Submission.</title>
        <authorList>
            <person name="Li K."/>
            <person name="Gao J."/>
        </authorList>
    </citation>
    <scope>NUCLEOTIDE SEQUENCE [LARGE SCALE GENOMIC DNA]</scope>
    <source>
        <strain evidence="7">HDS12</strain>
    </source>
</reference>
<dbReference type="Gene3D" id="3.40.50.620">
    <property type="entry name" value="HUPs"/>
    <property type="match status" value="2"/>
</dbReference>
<evidence type="ECO:0000259" key="5">
    <source>
        <dbReference type="Pfam" id="PF00582"/>
    </source>
</evidence>
<comment type="similarity">
    <text evidence="1">Belongs to the universal stress protein A family.</text>
</comment>
<organism evidence="6 7">
    <name type="scientific">Nocardiopsis akebiae</name>
    <dbReference type="NCBI Taxonomy" id="2831968"/>
    <lineage>
        <taxon>Bacteria</taxon>
        <taxon>Bacillati</taxon>
        <taxon>Actinomycetota</taxon>
        <taxon>Actinomycetes</taxon>
        <taxon>Streptosporangiales</taxon>
        <taxon>Nocardiopsidaceae</taxon>
        <taxon>Nocardiopsis</taxon>
    </lineage>
</organism>
<evidence type="ECO:0000256" key="2">
    <source>
        <dbReference type="ARBA" id="ARBA00022741"/>
    </source>
</evidence>
<sequence>MGKANEEDVRAHGGTEGIVVGVDGSPGSRAALDWAARAAADRGLELLVLHALSMPVISAPLGFTGRVPPTPELADWAERLLREAVDHVARTRPGLGTRTEVSKLDPARALLAASRSAGMAVVGSRGLGGTASVFLGSVSVRVSAHATCPVAVVPGPDEAVGGGEHRVRGERGRVVVGLDGSAGGQAALRFALDEAARTGAELVAVHAWEVPNPVDVTALDPAAHTAVREYLVSRADEHVRALVEEGRSERTGDVPVRVEVVQDQAAHALLTRGDDADLIVVGSRGRGGFAGLLLGSVSQTVLHHARVPVVVARSRPGRSED</sequence>
<name>A0ABX8BZI2_9ACTN</name>
<keyword evidence="3" id="KW-0067">ATP-binding</keyword>
<dbReference type="SUPFAM" id="SSF52402">
    <property type="entry name" value="Adenine nucleotide alpha hydrolases-like"/>
    <property type="match status" value="2"/>
</dbReference>
<dbReference type="PANTHER" id="PTHR46268">
    <property type="entry name" value="STRESS RESPONSE PROTEIN NHAX"/>
    <property type="match status" value="1"/>
</dbReference>
<evidence type="ECO:0000256" key="1">
    <source>
        <dbReference type="ARBA" id="ARBA00008791"/>
    </source>
</evidence>
<dbReference type="Proteomes" id="UP000678016">
    <property type="component" value="Chromosome"/>
</dbReference>
<feature type="compositionally biased region" description="Basic and acidic residues" evidence="4">
    <location>
        <begin position="1"/>
        <end position="13"/>
    </location>
</feature>
<feature type="region of interest" description="Disordered" evidence="4">
    <location>
        <begin position="1"/>
        <end position="22"/>
    </location>
</feature>
<dbReference type="PRINTS" id="PR01438">
    <property type="entry name" value="UNVRSLSTRESS"/>
</dbReference>
<keyword evidence="2" id="KW-0547">Nucleotide-binding</keyword>
<evidence type="ECO:0000256" key="3">
    <source>
        <dbReference type="ARBA" id="ARBA00022840"/>
    </source>
</evidence>
<accession>A0ABX8BZI2</accession>
<proteinExistence type="inferred from homology"/>
<dbReference type="Pfam" id="PF00582">
    <property type="entry name" value="Usp"/>
    <property type="match status" value="2"/>
</dbReference>
<dbReference type="InterPro" id="IPR006016">
    <property type="entry name" value="UspA"/>
</dbReference>
<feature type="domain" description="UspA" evidence="5">
    <location>
        <begin position="18"/>
        <end position="154"/>
    </location>
</feature>
<gene>
    <name evidence="6" type="ORF">KGD83_20005</name>
</gene>